<protein>
    <submittedName>
        <fullName evidence="1">Uncharacterized protein</fullName>
    </submittedName>
</protein>
<sequence>MVEERFVRAYSHWVTGINFTKRKRTWTSDTEEDEENYSIALLNLLLGLGSTRFQRQQYTDFRKLWNHGESERRCASDNLGAEYLCRLFGSPHRRLRSQKTADPKAQIITLLIFLR</sequence>
<dbReference type="OrthoDB" id="124855at2759"/>
<organism evidence="1 2">
    <name type="scientific">Sclerotinia borealis (strain F-4128)</name>
    <dbReference type="NCBI Taxonomy" id="1432307"/>
    <lineage>
        <taxon>Eukaryota</taxon>
        <taxon>Fungi</taxon>
        <taxon>Dikarya</taxon>
        <taxon>Ascomycota</taxon>
        <taxon>Pezizomycotina</taxon>
        <taxon>Leotiomycetes</taxon>
        <taxon>Helotiales</taxon>
        <taxon>Sclerotiniaceae</taxon>
        <taxon>Sclerotinia</taxon>
    </lineage>
</organism>
<evidence type="ECO:0000313" key="2">
    <source>
        <dbReference type="Proteomes" id="UP000019487"/>
    </source>
</evidence>
<evidence type="ECO:0000313" key="1">
    <source>
        <dbReference type="EMBL" id="ESZ93278.1"/>
    </source>
</evidence>
<dbReference type="HOGENOM" id="CLU_2110398_0_0_1"/>
<keyword evidence="2" id="KW-1185">Reference proteome</keyword>
<dbReference type="Proteomes" id="UP000019487">
    <property type="component" value="Unassembled WGS sequence"/>
</dbReference>
<proteinExistence type="predicted"/>
<dbReference type="EMBL" id="AYSA01000332">
    <property type="protein sequence ID" value="ESZ93278.1"/>
    <property type="molecule type" value="Genomic_DNA"/>
</dbReference>
<reference evidence="1 2" key="1">
    <citation type="journal article" date="2014" name="Genome Announc.">
        <title>Draft genome sequence of Sclerotinia borealis, a psychrophilic plant pathogenic fungus.</title>
        <authorList>
            <person name="Mardanov A.V."/>
            <person name="Beletsky A.V."/>
            <person name="Kadnikov V.V."/>
            <person name="Ignatov A.N."/>
            <person name="Ravin N.V."/>
        </authorList>
    </citation>
    <scope>NUCLEOTIDE SEQUENCE [LARGE SCALE GENOMIC DNA]</scope>
    <source>
        <strain evidence="2">F-4157</strain>
    </source>
</reference>
<accession>W9CBS9</accession>
<dbReference type="AlphaFoldDB" id="W9CBS9"/>
<comment type="caution">
    <text evidence="1">The sequence shown here is derived from an EMBL/GenBank/DDBJ whole genome shotgun (WGS) entry which is preliminary data.</text>
</comment>
<gene>
    <name evidence="1" type="ORF">SBOR_6316</name>
</gene>
<name>W9CBS9_SCLBF</name>